<dbReference type="InterPro" id="IPR018076">
    <property type="entry name" value="T2SS_GspF_dom"/>
</dbReference>
<evidence type="ECO:0000256" key="5">
    <source>
        <dbReference type="ARBA" id="ARBA00022989"/>
    </source>
</evidence>
<dbReference type="PANTHER" id="PTHR30012:SF0">
    <property type="entry name" value="TYPE II SECRETION SYSTEM PROTEIN F-RELATED"/>
    <property type="match status" value="1"/>
</dbReference>
<reference evidence="10" key="1">
    <citation type="journal article" date="2019" name="Int. J. Syst. Evol. Microbiol.">
        <title>The Global Catalogue of Microorganisms (GCM) 10K type strain sequencing project: providing services to taxonomists for standard genome sequencing and annotation.</title>
        <authorList>
            <consortium name="The Broad Institute Genomics Platform"/>
            <consortium name="The Broad Institute Genome Sequencing Center for Infectious Disease"/>
            <person name="Wu L."/>
            <person name="Ma J."/>
        </authorList>
    </citation>
    <scope>NUCLEOTIDE SEQUENCE [LARGE SCALE GENOMIC DNA]</scope>
    <source>
        <strain evidence="10">KCTC 42143</strain>
    </source>
</reference>
<comment type="similarity">
    <text evidence="2">Belongs to the GSP F family.</text>
</comment>
<dbReference type="InterPro" id="IPR047692">
    <property type="entry name" value="T4P_ComGB"/>
</dbReference>
<dbReference type="PANTHER" id="PTHR30012">
    <property type="entry name" value="GENERAL SECRETION PATHWAY PROTEIN"/>
    <property type="match status" value="1"/>
</dbReference>
<feature type="domain" description="Type II secretion system protein GspF" evidence="8">
    <location>
        <begin position="26"/>
        <end position="145"/>
    </location>
</feature>
<dbReference type="InterPro" id="IPR003004">
    <property type="entry name" value="GspF/PilC"/>
</dbReference>
<keyword evidence="10" id="KW-1185">Reference proteome</keyword>
<evidence type="ECO:0000259" key="8">
    <source>
        <dbReference type="Pfam" id="PF00482"/>
    </source>
</evidence>
<evidence type="ECO:0000256" key="4">
    <source>
        <dbReference type="ARBA" id="ARBA00022692"/>
    </source>
</evidence>
<gene>
    <name evidence="9" type="primary">comGB</name>
    <name evidence="9" type="ORF">ACFSBK_10030</name>
</gene>
<keyword evidence="6 7" id="KW-0472">Membrane</keyword>
<protein>
    <submittedName>
        <fullName evidence="9">Competence type IV pilus assembly protein ComGB</fullName>
    </submittedName>
</protein>
<comment type="caution">
    <text evidence="9">The sequence shown here is derived from an EMBL/GenBank/DDBJ whole genome shotgun (WGS) entry which is preliminary data.</text>
</comment>
<evidence type="ECO:0000256" key="6">
    <source>
        <dbReference type="ARBA" id="ARBA00023136"/>
    </source>
</evidence>
<evidence type="ECO:0000256" key="3">
    <source>
        <dbReference type="ARBA" id="ARBA00022475"/>
    </source>
</evidence>
<sequence length="355" mass="40979">MVLLPKKTFKNTAFRKTQTELMQASFLTKLASLIQEGFTLREALTFLATIMPKEAHWIQLILHELENGQRFDEALRNQGFSERISSQIYLSLIHGQFSEALGASGQYLETKNKQKQQLMKLLQYPLVLLLFMVGILIAMRLVLLPSFRQLYDTSAQSVSWINRFAIGFIEYFPTVLLIAGLCTSLLFLWIHTKLKKMSAIERTTFYMRIPLANTLIRLYHTHSFSYEWSQLLKSGHQMNAIIGLMQAKEATALMREVAQVMELELKTGRNFKESMSSLTFFNPELGLIILHGEATSQLASELMIYGEDCQKRMMQYIQKVFSWIQPFIFLFVAFFILCIYLALLLPMFSMIGEVV</sequence>
<dbReference type="InterPro" id="IPR042094">
    <property type="entry name" value="T2SS_GspF_sf"/>
</dbReference>
<dbReference type="Gene3D" id="1.20.81.30">
    <property type="entry name" value="Type II secretion system (T2SS), domain F"/>
    <property type="match status" value="2"/>
</dbReference>
<evidence type="ECO:0000313" key="10">
    <source>
        <dbReference type="Proteomes" id="UP001597285"/>
    </source>
</evidence>
<keyword evidence="4 7" id="KW-0812">Transmembrane</keyword>
<dbReference type="RefSeq" id="WP_058920103.1">
    <property type="nucleotide sequence ID" value="NZ_JBHSQC010000006.1"/>
</dbReference>
<feature type="transmembrane region" description="Helical" evidence="7">
    <location>
        <begin position="320"/>
        <end position="345"/>
    </location>
</feature>
<organism evidence="9 10">
    <name type="scientific">Carnobacterium antarcticum</name>
    <dbReference type="NCBI Taxonomy" id="2126436"/>
    <lineage>
        <taxon>Bacteria</taxon>
        <taxon>Bacillati</taxon>
        <taxon>Bacillota</taxon>
        <taxon>Bacilli</taxon>
        <taxon>Lactobacillales</taxon>
        <taxon>Carnobacteriaceae</taxon>
        <taxon>Carnobacterium</taxon>
    </lineage>
</organism>
<evidence type="ECO:0000256" key="7">
    <source>
        <dbReference type="SAM" id="Phobius"/>
    </source>
</evidence>
<feature type="transmembrane region" description="Helical" evidence="7">
    <location>
        <begin position="164"/>
        <end position="190"/>
    </location>
</feature>
<proteinExistence type="inferred from homology"/>
<keyword evidence="3" id="KW-1003">Cell membrane</keyword>
<keyword evidence="5 7" id="KW-1133">Transmembrane helix</keyword>
<dbReference type="Pfam" id="PF00482">
    <property type="entry name" value="T2SSF"/>
    <property type="match status" value="2"/>
</dbReference>
<dbReference type="Proteomes" id="UP001597285">
    <property type="component" value="Unassembled WGS sequence"/>
</dbReference>
<feature type="domain" description="Type II secretion system protein GspF" evidence="8">
    <location>
        <begin position="225"/>
        <end position="346"/>
    </location>
</feature>
<accession>A0ABW4NPI9</accession>
<evidence type="ECO:0000256" key="2">
    <source>
        <dbReference type="ARBA" id="ARBA00005745"/>
    </source>
</evidence>
<comment type="subcellular location">
    <subcellularLocation>
        <location evidence="1">Cell membrane</location>
        <topology evidence="1">Multi-pass membrane protein</topology>
    </subcellularLocation>
</comment>
<dbReference type="NCBIfam" id="NF041012">
    <property type="entry name" value="T4P_ComGB"/>
    <property type="match status" value="1"/>
</dbReference>
<evidence type="ECO:0000256" key="1">
    <source>
        <dbReference type="ARBA" id="ARBA00004651"/>
    </source>
</evidence>
<dbReference type="EMBL" id="JBHUFF010000018">
    <property type="protein sequence ID" value="MFD1800181.1"/>
    <property type="molecule type" value="Genomic_DNA"/>
</dbReference>
<name>A0ABW4NPI9_9LACT</name>
<feature type="transmembrane region" description="Helical" evidence="7">
    <location>
        <begin position="121"/>
        <end position="144"/>
    </location>
</feature>
<evidence type="ECO:0000313" key="9">
    <source>
        <dbReference type="EMBL" id="MFD1800181.1"/>
    </source>
</evidence>
<dbReference type="PRINTS" id="PR00812">
    <property type="entry name" value="BCTERIALGSPF"/>
</dbReference>